<evidence type="ECO:0000259" key="2">
    <source>
        <dbReference type="Pfam" id="PF13229"/>
    </source>
</evidence>
<dbReference type="EMBL" id="JACJVQ010000007">
    <property type="protein sequence ID" value="MBB6634569.1"/>
    <property type="molecule type" value="Genomic_DNA"/>
</dbReference>
<evidence type="ECO:0000256" key="1">
    <source>
        <dbReference type="SAM" id="MobiDB-lite"/>
    </source>
</evidence>
<dbReference type="RefSeq" id="WP_185119805.1">
    <property type="nucleotide sequence ID" value="NZ_JACJVQ010000007.1"/>
</dbReference>
<feature type="domain" description="Right handed beta helix" evidence="2">
    <location>
        <begin position="212"/>
        <end position="322"/>
    </location>
</feature>
<dbReference type="SMART" id="SM00710">
    <property type="entry name" value="PbH1"/>
    <property type="match status" value="7"/>
</dbReference>
<evidence type="ECO:0000313" key="4">
    <source>
        <dbReference type="Proteomes" id="UP000535838"/>
    </source>
</evidence>
<evidence type="ECO:0000313" key="3">
    <source>
        <dbReference type="EMBL" id="MBB6634569.1"/>
    </source>
</evidence>
<name>A0A841SU85_9BACL</name>
<dbReference type="Gene3D" id="2.160.20.10">
    <property type="entry name" value="Single-stranded right-handed beta-helix, Pectin lyase-like"/>
    <property type="match status" value="1"/>
</dbReference>
<protein>
    <submittedName>
        <fullName evidence="3">Right-handed parallel beta-helix repeat-containing protein</fullName>
    </submittedName>
</protein>
<keyword evidence="4" id="KW-1185">Reference proteome</keyword>
<organism evidence="3 4">
    <name type="scientific">Cohnella thailandensis</name>
    <dbReference type="NCBI Taxonomy" id="557557"/>
    <lineage>
        <taxon>Bacteria</taxon>
        <taxon>Bacillati</taxon>
        <taxon>Bacillota</taxon>
        <taxon>Bacilli</taxon>
        <taxon>Bacillales</taxon>
        <taxon>Paenibacillaceae</taxon>
        <taxon>Cohnella</taxon>
    </lineage>
</organism>
<proteinExistence type="predicted"/>
<dbReference type="InterPro" id="IPR039448">
    <property type="entry name" value="Beta_helix"/>
</dbReference>
<sequence length="848" mass="91267">MQAIRHRHSTFFNVVLLTLLFAGTIMPSFVNYAYADASWPASPPAAVCTDPRLLSGPSVAPDGAVIVPAGDNGGFDFNRPGATFWFEPGTHTLADDIYGQIQAKANTTYIGAPGAILDGRNNNLYAFTGDVPNVTIQHLTITNFGRGNDNNNEGVVNHDAGTGWTIQYNTISNNDGAGVFLGTDNVVRYNCLKDNGQYGFSMYKPPIEGDSAIKNIVLDHNEIAGNNTDNWEAQIPGCGCTGGGKFWDVEGAKITNNYIHDNKGTGLWADTNNIDFLIEGNWIDHNDGEGIWYEISYNATIRNNTISRNAWVSGNNNQGSPGPAIYLSESGGDARLASTVSGAPKIRIYDNSFIDNFSGVSIYENANRFCNSNGNTSTGYCTPFVDPTIIPDTGRSYDYPNPISDAHPCYTDIASEPYKTDCRWHASNIEVNNNEFHFDENVVPCAGTYCGVQALIATGADNIPWSPYTVAGIQEDVMFGNHNRFHDNQYVGNWRFAQGYGEAVSFNTWRSAPFSQDRNSTFDGDPDFGGSSGGTPSAEPAAPAANDLDADSATLEDSIGKWQNWYSASVTQSAHEANSGTHSLRIDVTDPWGWGAALSNWPGFSTTAGLKKLSFWGKLGSGTSLQPRMIVKWLDSNNMVLQTNELKSPALTAEWQQSSALVDAPEGASTVLVSLIGSGNPGDYLYLDDMVVGDAPNALDADTAGGEASAGLWQSWYSASVTASTYEAHRGTGSLRVDVADSWGWGIVTANWPGFTASAGNKRVSYWAKQGTGSLSEVTLRVKWFDRSQTLLQTDLIPLSGLSTNWQRADANIAAPNGTANVYLEIYSPSGAPGDSLYLDEIVIADSN</sequence>
<dbReference type="Proteomes" id="UP000535838">
    <property type="component" value="Unassembled WGS sequence"/>
</dbReference>
<feature type="region of interest" description="Disordered" evidence="1">
    <location>
        <begin position="516"/>
        <end position="545"/>
    </location>
</feature>
<accession>A0A841SU85</accession>
<gene>
    <name evidence="3" type="ORF">H7B67_10655</name>
</gene>
<dbReference type="Pfam" id="PF13229">
    <property type="entry name" value="Beta_helix"/>
    <property type="match status" value="1"/>
</dbReference>
<comment type="caution">
    <text evidence="3">The sequence shown here is derived from an EMBL/GenBank/DDBJ whole genome shotgun (WGS) entry which is preliminary data.</text>
</comment>
<dbReference type="InterPro" id="IPR012334">
    <property type="entry name" value="Pectin_lyas_fold"/>
</dbReference>
<reference evidence="3 4" key="1">
    <citation type="submission" date="2020-08" db="EMBL/GenBank/DDBJ databases">
        <title>Cohnella phylogeny.</title>
        <authorList>
            <person name="Dunlap C."/>
        </authorList>
    </citation>
    <scope>NUCLEOTIDE SEQUENCE [LARGE SCALE GENOMIC DNA]</scope>
    <source>
        <strain evidence="3 4">DSM 25241</strain>
    </source>
</reference>
<dbReference type="AlphaFoldDB" id="A0A841SU85"/>
<dbReference type="SUPFAM" id="SSF49785">
    <property type="entry name" value="Galactose-binding domain-like"/>
    <property type="match status" value="2"/>
</dbReference>
<dbReference type="InterPro" id="IPR011050">
    <property type="entry name" value="Pectin_lyase_fold/virulence"/>
</dbReference>
<dbReference type="InterPro" id="IPR006626">
    <property type="entry name" value="PbH1"/>
</dbReference>
<dbReference type="Gene3D" id="2.60.120.260">
    <property type="entry name" value="Galactose-binding domain-like"/>
    <property type="match status" value="2"/>
</dbReference>
<dbReference type="InterPro" id="IPR008979">
    <property type="entry name" value="Galactose-bd-like_sf"/>
</dbReference>
<feature type="compositionally biased region" description="Low complexity" evidence="1">
    <location>
        <begin position="534"/>
        <end position="545"/>
    </location>
</feature>
<dbReference type="SUPFAM" id="SSF51126">
    <property type="entry name" value="Pectin lyase-like"/>
    <property type="match status" value="1"/>
</dbReference>